<proteinExistence type="predicted"/>
<sequence>MSTSTLLGLLLTNVCFAQTPEQEKAAATPSSAQPGYIADKNKPFNQYTWLTAHNAFSYGNYGGVNSSQSMNLSEQLEKGVRGMMLDLHVKDGDIYLCHGTCLPGSLKFETALKNSILPFLRNNRNEVVTLFFEDYSSKEDLQKVFSNTPEVATYIFKPEGWPSGTWPTLAAMINKNERLLILSSKSGNSGSYNGGAYVINERALTVENTYNLGNALLPDDGVHDYDCEKRGESAELNTAASSTYKNWPRPFVMNHFHQYTVLGAHSDFDNRFDKILKRDKDHCRSKANRPPSYIALDYVDKGDAMEYVEWRNNGGVIFYEGDNATQDIVCGIGTQIKRTLNLQSSDEARMGCENDEMRSAVLSGIRKGTRIKLYDSPSGDRQDDYAIIDAKRDIGIDERVVISSLETNSDNADYTIRFLRNNGLNGKVSRIEVDPQPTDFPDSAIVLYEGGSASQNIVCTLPLTSSTFVNFKNDGYGCDNDEARSAKILEAKAGTTITVYDDPNGGTGDDYTSIRVKKNIQSPRVVGSFESSFSDEYLEVTFKRKNGLNGKVSSARISAATRAGEASSEAAPPPPEGAKQ</sequence>
<evidence type="ECO:0000313" key="10">
    <source>
        <dbReference type="Proteomes" id="UP000217289"/>
    </source>
</evidence>
<dbReference type="OrthoDB" id="5240859at2"/>
<dbReference type="SMART" id="SM00148">
    <property type="entry name" value="PLCXc"/>
    <property type="match status" value="1"/>
</dbReference>
<dbReference type="GO" id="GO:0004436">
    <property type="term" value="F:phosphatidylinositol diacylglycerol-lyase activity"/>
    <property type="evidence" value="ECO:0007669"/>
    <property type="project" value="UniProtKB-EC"/>
</dbReference>
<dbReference type="AlphaFoldDB" id="A0A250IGE8"/>
<keyword evidence="7" id="KW-0732">Signal</keyword>
<evidence type="ECO:0000256" key="2">
    <source>
        <dbReference type="ARBA" id="ARBA00012581"/>
    </source>
</evidence>
<evidence type="ECO:0000256" key="7">
    <source>
        <dbReference type="SAM" id="SignalP"/>
    </source>
</evidence>
<feature type="chain" id="PRO_5013372548" description="1-phosphatidylinositol phosphodiesterase" evidence="7">
    <location>
        <begin position="18"/>
        <end position="580"/>
    </location>
</feature>
<keyword evidence="10" id="KW-1185">Reference proteome</keyword>
<dbReference type="Pfam" id="PF26178">
    <property type="entry name" value="PI-PLC_cat"/>
    <property type="match status" value="1"/>
</dbReference>
<dbReference type="GO" id="GO:0006629">
    <property type="term" value="P:lipid metabolic process"/>
    <property type="evidence" value="ECO:0007669"/>
    <property type="project" value="InterPro"/>
</dbReference>
<dbReference type="EC" id="4.6.1.13" evidence="2"/>
<dbReference type="InterPro" id="IPR051057">
    <property type="entry name" value="PI-PLC_domain"/>
</dbReference>
<protein>
    <recommendedName>
        <fullName evidence="3">1-phosphatidylinositol phosphodiesterase</fullName>
        <ecNumber evidence="2">4.6.1.13</ecNumber>
    </recommendedName>
    <alternativeName>
        <fullName evidence="4">Phosphatidylinositol diacylglycerol-lyase</fullName>
    </alternativeName>
    <alternativeName>
        <fullName evidence="5">Phosphatidylinositol-specific phospholipase C</fullName>
    </alternativeName>
</protein>
<dbReference type="InterPro" id="IPR000909">
    <property type="entry name" value="PLipase_C_PInositol-sp_X_dom"/>
</dbReference>
<organism evidence="9 10">
    <name type="scientific">Melittangium boletus DSM 14713</name>
    <dbReference type="NCBI Taxonomy" id="1294270"/>
    <lineage>
        <taxon>Bacteria</taxon>
        <taxon>Pseudomonadati</taxon>
        <taxon>Myxococcota</taxon>
        <taxon>Myxococcia</taxon>
        <taxon>Myxococcales</taxon>
        <taxon>Cystobacterineae</taxon>
        <taxon>Archangiaceae</taxon>
        <taxon>Melittangium</taxon>
    </lineage>
</organism>
<dbReference type="PROSITE" id="PS50007">
    <property type="entry name" value="PIPLC_X_DOMAIN"/>
    <property type="match status" value="1"/>
</dbReference>
<evidence type="ECO:0000256" key="3">
    <source>
        <dbReference type="ARBA" id="ARBA00019758"/>
    </source>
</evidence>
<dbReference type="Proteomes" id="UP000217289">
    <property type="component" value="Chromosome"/>
</dbReference>
<gene>
    <name evidence="9" type="ORF">MEBOL_003471</name>
</gene>
<feature type="domain" description="Phosphatidylinositol-specific phospholipase C X" evidence="8">
    <location>
        <begin position="38"/>
        <end position="185"/>
    </location>
</feature>
<evidence type="ECO:0000313" key="9">
    <source>
        <dbReference type="EMBL" id="ATB30016.1"/>
    </source>
</evidence>
<dbReference type="InterPro" id="IPR017946">
    <property type="entry name" value="PLC-like_Pdiesterase_TIM-brl"/>
</dbReference>
<feature type="signal peptide" evidence="7">
    <location>
        <begin position="1"/>
        <end position="17"/>
    </location>
</feature>
<dbReference type="KEGG" id="mbd:MEBOL_003471"/>
<evidence type="ECO:0000256" key="4">
    <source>
        <dbReference type="ARBA" id="ARBA00030474"/>
    </source>
</evidence>
<dbReference type="PANTHER" id="PTHR13593:SF140">
    <property type="entry name" value="PLC-LIKE PHOSPHODIESTERASE"/>
    <property type="match status" value="1"/>
</dbReference>
<evidence type="ECO:0000256" key="5">
    <source>
        <dbReference type="ARBA" id="ARBA00030782"/>
    </source>
</evidence>
<evidence type="ECO:0000256" key="6">
    <source>
        <dbReference type="SAM" id="MobiDB-lite"/>
    </source>
</evidence>
<name>A0A250IGE8_9BACT</name>
<feature type="compositionally biased region" description="Pro residues" evidence="6">
    <location>
        <begin position="571"/>
        <end position="580"/>
    </location>
</feature>
<dbReference type="Gene3D" id="3.20.20.190">
    <property type="entry name" value="Phosphatidylinositol (PI) phosphodiesterase"/>
    <property type="match status" value="1"/>
</dbReference>
<dbReference type="GO" id="GO:0008081">
    <property type="term" value="F:phosphoric diester hydrolase activity"/>
    <property type="evidence" value="ECO:0007669"/>
    <property type="project" value="InterPro"/>
</dbReference>
<dbReference type="SUPFAM" id="SSF51695">
    <property type="entry name" value="PLC-like phosphodiesterases"/>
    <property type="match status" value="1"/>
</dbReference>
<feature type="region of interest" description="Disordered" evidence="6">
    <location>
        <begin position="557"/>
        <end position="580"/>
    </location>
</feature>
<comment type="catalytic activity">
    <reaction evidence="1">
        <text>a 1,2-diacyl-sn-glycero-3-phospho-(1D-myo-inositol) = 1D-myo-inositol 1,2-cyclic phosphate + a 1,2-diacyl-sn-glycerol</text>
        <dbReference type="Rhea" id="RHEA:17093"/>
        <dbReference type="ChEBI" id="CHEBI:17815"/>
        <dbReference type="ChEBI" id="CHEBI:57880"/>
        <dbReference type="ChEBI" id="CHEBI:58484"/>
        <dbReference type="EC" id="4.6.1.13"/>
    </reaction>
</comment>
<accession>A0A250IGE8</accession>
<dbReference type="PANTHER" id="PTHR13593">
    <property type="match status" value="1"/>
</dbReference>
<reference evidence="9 10" key="1">
    <citation type="submission" date="2017-06" db="EMBL/GenBank/DDBJ databases">
        <authorList>
            <person name="Kim H.J."/>
            <person name="Triplett B.A."/>
        </authorList>
    </citation>
    <scope>NUCLEOTIDE SEQUENCE [LARGE SCALE GENOMIC DNA]</scope>
    <source>
        <strain evidence="9 10">DSM 14713</strain>
    </source>
</reference>
<dbReference type="EMBL" id="CP022163">
    <property type="protein sequence ID" value="ATB30016.1"/>
    <property type="molecule type" value="Genomic_DNA"/>
</dbReference>
<evidence type="ECO:0000256" key="1">
    <source>
        <dbReference type="ARBA" id="ARBA00001316"/>
    </source>
</evidence>
<evidence type="ECO:0000259" key="8">
    <source>
        <dbReference type="SMART" id="SM00148"/>
    </source>
</evidence>